<keyword evidence="2 4" id="KW-0560">Oxidoreductase</keyword>
<dbReference type="Gene3D" id="3.40.50.970">
    <property type="match status" value="1"/>
</dbReference>
<comment type="cofactor">
    <cofactor evidence="1 4">
        <name>thiamine diphosphate</name>
        <dbReference type="ChEBI" id="CHEBI:58937"/>
    </cofactor>
</comment>
<dbReference type="InterPro" id="IPR029061">
    <property type="entry name" value="THDP-binding"/>
</dbReference>
<evidence type="ECO:0000256" key="1">
    <source>
        <dbReference type="ARBA" id="ARBA00001964"/>
    </source>
</evidence>
<evidence type="ECO:0000259" key="5">
    <source>
        <dbReference type="Pfam" id="PF00676"/>
    </source>
</evidence>
<sequence>MSLPVTSADPGTVRFLATDGSFAPTPAAEPYRELVDALGDAELEGFYRDMAVIRAFDVQATNLQRQGQLALWPPSFGQEAAQVGSARAGRPQDHFFPSYREHVVARIRGVDPIDIIRVMRGLTHGGWNPFDPKNGNVHIYTLVLGSQTLHATGLGMGLVFDDRCGTGDPEHDEAIVVYYGDGASSQGDVHEAMVFAASYRTPEVFFLQNNQWAISVPVATQSRAPLYRRGEGYGMPSIPVDGNDVLASWAVTRVALDEARSGLGPRAIEALTYRMGAHTTSDDPTKYRTSAEEESWRRRDPIDRMRAHLLSRGASEAFFEGVDAECHAVAEDIRVRTGELGGLEPEVMFSHVYSEPHPLVEEQRRWFGEYEESFGDEEAS</sequence>
<evidence type="ECO:0000256" key="3">
    <source>
        <dbReference type="ARBA" id="ARBA00023052"/>
    </source>
</evidence>
<dbReference type="PANTHER" id="PTHR43380:SF1">
    <property type="entry name" value="2-OXOISOVALERATE DEHYDROGENASE SUBUNIT ALPHA, MITOCHONDRIAL"/>
    <property type="match status" value="1"/>
</dbReference>
<dbReference type="PANTHER" id="PTHR43380">
    <property type="entry name" value="2-OXOISOVALERATE DEHYDROGENASE SUBUNIT ALPHA, MITOCHONDRIAL"/>
    <property type="match status" value="1"/>
</dbReference>
<evidence type="ECO:0000256" key="4">
    <source>
        <dbReference type="RuleBase" id="RU365014"/>
    </source>
</evidence>
<proteinExistence type="inferred from homology"/>
<feature type="domain" description="Dehydrogenase E1 component" evidence="5">
    <location>
        <begin position="48"/>
        <end position="314"/>
    </location>
</feature>
<keyword evidence="3 4" id="KW-0786">Thiamine pyrophosphate</keyword>
<protein>
    <recommendedName>
        <fullName evidence="4">2-oxoisovalerate dehydrogenase subunit alpha</fullName>
        <ecNumber evidence="4">1.2.4.4</ecNumber>
    </recommendedName>
    <alternativeName>
        <fullName evidence="4">Branched-chain alpha-keto acid dehydrogenase E1 component alpha chain</fullName>
    </alternativeName>
</protein>
<dbReference type="CDD" id="cd02000">
    <property type="entry name" value="TPP_E1_PDC_ADC_BCADC"/>
    <property type="match status" value="1"/>
</dbReference>
<dbReference type="EMBL" id="BAAAOG010000002">
    <property type="protein sequence ID" value="GAA1955705.1"/>
    <property type="molecule type" value="Genomic_DNA"/>
</dbReference>
<dbReference type="Pfam" id="PF00676">
    <property type="entry name" value="E1_dh"/>
    <property type="match status" value="1"/>
</dbReference>
<dbReference type="EC" id="1.2.4.4" evidence="4"/>
<comment type="function">
    <text evidence="4">The branched-chain alpha-keto dehydrogenase complex catalyzes the overall conversion of alpha-keto acids to acyl-CoA and CO(2). It contains multiple copies of three enzymatic components: branched-chain alpha-keto acid decarboxylase (E1), lipoamide acyltransferase (E2) and lipoamide dehydrogenase (E3).</text>
</comment>
<dbReference type="InterPro" id="IPR050771">
    <property type="entry name" value="Alpha-ketoacid_DH_E1_comp"/>
</dbReference>
<organism evidence="6 7">
    <name type="scientific">Microbacterium deminutum</name>
    <dbReference type="NCBI Taxonomy" id="344164"/>
    <lineage>
        <taxon>Bacteria</taxon>
        <taxon>Bacillati</taxon>
        <taxon>Actinomycetota</taxon>
        <taxon>Actinomycetes</taxon>
        <taxon>Micrococcales</taxon>
        <taxon>Microbacteriaceae</taxon>
        <taxon>Microbacterium</taxon>
    </lineage>
</organism>
<comment type="caution">
    <text evidence="6">The sequence shown here is derived from an EMBL/GenBank/DDBJ whole genome shotgun (WGS) entry which is preliminary data.</text>
</comment>
<evidence type="ECO:0000313" key="7">
    <source>
        <dbReference type="Proteomes" id="UP001499933"/>
    </source>
</evidence>
<name>A0ABN2QQW2_9MICO</name>
<dbReference type="InterPro" id="IPR001017">
    <property type="entry name" value="DH_E1"/>
</dbReference>
<evidence type="ECO:0000313" key="6">
    <source>
        <dbReference type="EMBL" id="GAA1955705.1"/>
    </source>
</evidence>
<comment type="similarity">
    <text evidence="4">Belongs to the BCKDHA family.</text>
</comment>
<reference evidence="6 7" key="1">
    <citation type="journal article" date="2019" name="Int. J. Syst. Evol. Microbiol.">
        <title>The Global Catalogue of Microorganisms (GCM) 10K type strain sequencing project: providing services to taxonomists for standard genome sequencing and annotation.</title>
        <authorList>
            <consortium name="The Broad Institute Genomics Platform"/>
            <consortium name="The Broad Institute Genome Sequencing Center for Infectious Disease"/>
            <person name="Wu L."/>
            <person name="Ma J."/>
        </authorList>
    </citation>
    <scope>NUCLEOTIDE SEQUENCE [LARGE SCALE GENOMIC DNA]</scope>
    <source>
        <strain evidence="6 7">JCM 14901</strain>
    </source>
</reference>
<dbReference type="Proteomes" id="UP001499933">
    <property type="component" value="Unassembled WGS sequence"/>
</dbReference>
<dbReference type="SUPFAM" id="SSF52518">
    <property type="entry name" value="Thiamin diphosphate-binding fold (THDP-binding)"/>
    <property type="match status" value="1"/>
</dbReference>
<comment type="catalytic activity">
    <reaction evidence="4">
        <text>N(6)-[(R)-lipoyl]-L-lysyl-[protein] + 3-methyl-2-oxobutanoate + H(+) = N(6)-[(R)-S(8)-2-methylpropanoyldihydrolipoyl]-L-lysyl-[protein] + CO2</text>
        <dbReference type="Rhea" id="RHEA:13457"/>
        <dbReference type="Rhea" id="RHEA-COMP:10474"/>
        <dbReference type="Rhea" id="RHEA-COMP:10497"/>
        <dbReference type="ChEBI" id="CHEBI:11851"/>
        <dbReference type="ChEBI" id="CHEBI:15378"/>
        <dbReference type="ChEBI" id="CHEBI:16526"/>
        <dbReference type="ChEBI" id="CHEBI:83099"/>
        <dbReference type="ChEBI" id="CHEBI:83142"/>
        <dbReference type="EC" id="1.2.4.4"/>
    </reaction>
</comment>
<evidence type="ECO:0000256" key="2">
    <source>
        <dbReference type="ARBA" id="ARBA00023002"/>
    </source>
</evidence>
<accession>A0ABN2QQW2</accession>
<dbReference type="RefSeq" id="WP_344093418.1">
    <property type="nucleotide sequence ID" value="NZ_BAAAOG010000002.1"/>
</dbReference>
<gene>
    <name evidence="6" type="ORF">GCM10009776_17230</name>
</gene>
<keyword evidence="7" id="KW-1185">Reference proteome</keyword>